<evidence type="ECO:0000313" key="1">
    <source>
        <dbReference type="EMBL" id="KRY54285.1"/>
    </source>
</evidence>
<sequence length="77" mass="8747">MRREITIATLSIHAISIPVPPSPIIPPPNVLMSIRIQTVWYNIKDQAGFGKHKYPVKNPAVPPEAFMILFIRRHQHG</sequence>
<name>A0A0V1CYJ3_TRIBR</name>
<comment type="caution">
    <text evidence="1">The sequence shown here is derived from an EMBL/GenBank/DDBJ whole genome shotgun (WGS) entry which is preliminary data.</text>
</comment>
<accession>A0A0V1CYJ3</accession>
<gene>
    <name evidence="1" type="ORF">T03_9194</name>
</gene>
<reference evidence="1 2" key="1">
    <citation type="submission" date="2015-01" db="EMBL/GenBank/DDBJ databases">
        <title>Evolution of Trichinella species and genotypes.</title>
        <authorList>
            <person name="Korhonen P.K."/>
            <person name="Edoardo P."/>
            <person name="Giuseppe L.R."/>
            <person name="Gasser R.B."/>
        </authorList>
    </citation>
    <scope>NUCLEOTIDE SEQUENCE [LARGE SCALE GENOMIC DNA]</scope>
    <source>
        <strain evidence="1">ISS120</strain>
    </source>
</reference>
<dbReference type="AlphaFoldDB" id="A0A0V1CYJ3"/>
<proteinExistence type="predicted"/>
<keyword evidence="2" id="KW-1185">Reference proteome</keyword>
<protein>
    <submittedName>
        <fullName evidence="1">Uncharacterized protein</fullName>
    </submittedName>
</protein>
<organism evidence="1 2">
    <name type="scientific">Trichinella britovi</name>
    <name type="common">Parasitic roundworm</name>
    <dbReference type="NCBI Taxonomy" id="45882"/>
    <lineage>
        <taxon>Eukaryota</taxon>
        <taxon>Metazoa</taxon>
        <taxon>Ecdysozoa</taxon>
        <taxon>Nematoda</taxon>
        <taxon>Enoplea</taxon>
        <taxon>Dorylaimia</taxon>
        <taxon>Trichinellida</taxon>
        <taxon>Trichinellidae</taxon>
        <taxon>Trichinella</taxon>
    </lineage>
</organism>
<evidence type="ECO:0000313" key="2">
    <source>
        <dbReference type="Proteomes" id="UP000054653"/>
    </source>
</evidence>
<dbReference type="Proteomes" id="UP000054653">
    <property type="component" value="Unassembled WGS sequence"/>
</dbReference>
<dbReference type="EMBL" id="JYDI01000072">
    <property type="protein sequence ID" value="KRY54285.1"/>
    <property type="molecule type" value="Genomic_DNA"/>
</dbReference>